<dbReference type="OrthoDB" id="5183359at2"/>
<evidence type="ECO:0000256" key="2">
    <source>
        <dbReference type="ARBA" id="ARBA00023125"/>
    </source>
</evidence>
<evidence type="ECO:0000256" key="1">
    <source>
        <dbReference type="ARBA" id="ARBA00023015"/>
    </source>
</evidence>
<evidence type="ECO:0000313" key="5">
    <source>
        <dbReference type="EMBL" id="SEK84516.1"/>
    </source>
</evidence>
<sequence length="159" mass="17391">MPDRRALRVPLDDCGLARAVTVIGDRWTLLVLREAHYGVTRFDEMRADLDIPKAALSSRLKGLVDEKLLERRPYQEEGSRTRDEYVLTPKGRALLPALIALMQWGDRYASTGGALRFHHAGCGGTVTARLVCDCGHLAEPADLVATAAEHADIAADGSR</sequence>
<keyword evidence="6" id="KW-1185">Reference proteome</keyword>
<dbReference type="Gene3D" id="1.10.10.10">
    <property type="entry name" value="Winged helix-like DNA-binding domain superfamily/Winged helix DNA-binding domain"/>
    <property type="match status" value="1"/>
</dbReference>
<evidence type="ECO:0000256" key="3">
    <source>
        <dbReference type="ARBA" id="ARBA00023163"/>
    </source>
</evidence>
<evidence type="ECO:0000313" key="6">
    <source>
        <dbReference type="Proteomes" id="UP000198677"/>
    </source>
</evidence>
<dbReference type="PANTHER" id="PTHR33204">
    <property type="entry name" value="TRANSCRIPTIONAL REGULATOR, MARR FAMILY"/>
    <property type="match status" value="1"/>
</dbReference>
<evidence type="ECO:0000259" key="4">
    <source>
        <dbReference type="PROSITE" id="PS51118"/>
    </source>
</evidence>
<dbReference type="EMBL" id="FOAW01000004">
    <property type="protein sequence ID" value="SEK84516.1"/>
    <property type="molecule type" value="Genomic_DNA"/>
</dbReference>
<dbReference type="InterPro" id="IPR036390">
    <property type="entry name" value="WH_DNA-bd_sf"/>
</dbReference>
<organism evidence="5 6">
    <name type="scientific">Rhodococcus maanshanensis</name>
    <dbReference type="NCBI Taxonomy" id="183556"/>
    <lineage>
        <taxon>Bacteria</taxon>
        <taxon>Bacillati</taxon>
        <taxon>Actinomycetota</taxon>
        <taxon>Actinomycetes</taxon>
        <taxon>Mycobacteriales</taxon>
        <taxon>Nocardiaceae</taxon>
        <taxon>Rhodococcus</taxon>
    </lineage>
</organism>
<dbReference type="SUPFAM" id="SSF46785">
    <property type="entry name" value="Winged helix' DNA-binding domain"/>
    <property type="match status" value="1"/>
</dbReference>
<dbReference type="InterPro" id="IPR002577">
    <property type="entry name" value="HTH_HxlR"/>
</dbReference>
<keyword evidence="3" id="KW-0804">Transcription</keyword>
<name>A0A1H7KDE8_9NOCA</name>
<reference evidence="6" key="1">
    <citation type="submission" date="2016-10" db="EMBL/GenBank/DDBJ databases">
        <authorList>
            <person name="Varghese N."/>
            <person name="Submissions S."/>
        </authorList>
    </citation>
    <scope>NUCLEOTIDE SEQUENCE [LARGE SCALE GENOMIC DNA]</scope>
    <source>
        <strain evidence="6">DSM 44675</strain>
    </source>
</reference>
<dbReference type="Pfam" id="PF01638">
    <property type="entry name" value="HxlR"/>
    <property type="match status" value="1"/>
</dbReference>
<dbReference type="GO" id="GO:0003677">
    <property type="term" value="F:DNA binding"/>
    <property type="evidence" value="ECO:0007669"/>
    <property type="project" value="UniProtKB-KW"/>
</dbReference>
<dbReference type="Proteomes" id="UP000198677">
    <property type="component" value="Unassembled WGS sequence"/>
</dbReference>
<dbReference type="AlphaFoldDB" id="A0A1H7KDE8"/>
<dbReference type="InterPro" id="IPR036388">
    <property type="entry name" value="WH-like_DNA-bd_sf"/>
</dbReference>
<accession>A0A1H7KDE8</accession>
<protein>
    <submittedName>
        <fullName evidence="5">DNA-binding transcriptional regulator, HxlR family</fullName>
    </submittedName>
</protein>
<dbReference type="PANTHER" id="PTHR33204:SF18">
    <property type="entry name" value="TRANSCRIPTIONAL REGULATORY PROTEIN"/>
    <property type="match status" value="1"/>
</dbReference>
<gene>
    <name evidence="5" type="ORF">SAMN05444583_10411</name>
</gene>
<keyword evidence="2 5" id="KW-0238">DNA-binding</keyword>
<dbReference type="RefSeq" id="WP_072749930.1">
    <property type="nucleotide sequence ID" value="NZ_FOAW01000004.1"/>
</dbReference>
<dbReference type="PROSITE" id="PS51118">
    <property type="entry name" value="HTH_HXLR"/>
    <property type="match status" value="1"/>
</dbReference>
<proteinExistence type="predicted"/>
<feature type="domain" description="HTH hxlR-type" evidence="4">
    <location>
        <begin position="14"/>
        <end position="113"/>
    </location>
</feature>
<keyword evidence="1" id="KW-0805">Transcription regulation</keyword>